<dbReference type="EMBL" id="CP108110">
    <property type="protein sequence ID" value="WUQ85040.1"/>
    <property type="molecule type" value="Genomic_DNA"/>
</dbReference>
<accession>A0ABZ1U2S6</accession>
<keyword evidence="2" id="KW-0472">Membrane</keyword>
<evidence type="ECO:0000256" key="1">
    <source>
        <dbReference type="SAM" id="MobiDB-lite"/>
    </source>
</evidence>
<sequence length="360" mass="37203">MSVPPQMPYGSPPPADGANPYATGNPYAGAPAPQPAGAPAPSGYGYPAAPPPAAPGYGAPAQAPPGGYAYPPQAGGYPAPAGYAPHGGPVCRFCGGFPAVETTVRGHQGIIIIMRFLKQPGPFCRTCGTAVVRDMSARTLVQGWWSYLSGIFTVVTLLRNLAAHNKIKDLPPPAPGTHGPQLDPGVPLTKRPHIFMLLLPVLGIGSWIVLIATGALFASTKHDTPYRPLVLPSVTVPAFPSPTFPSVPAATVPAATVPAVPVPTITLPTPSATKVASDIDTAKAGDCLRNENGTSATHDASPRITMLPCGDPKAQYKVLKKVYGTSDNDKACENVTGAESTYTRDSSTEALSFVLCLKKL</sequence>
<keyword evidence="4" id="KW-1185">Reference proteome</keyword>
<dbReference type="Proteomes" id="UP001432222">
    <property type="component" value="Chromosome"/>
</dbReference>
<feature type="transmembrane region" description="Helical" evidence="2">
    <location>
        <begin position="194"/>
        <end position="218"/>
    </location>
</feature>
<evidence type="ECO:0008006" key="5">
    <source>
        <dbReference type="Google" id="ProtNLM"/>
    </source>
</evidence>
<name>A0ABZ1U2S6_9ACTN</name>
<feature type="region of interest" description="Disordered" evidence="1">
    <location>
        <begin position="1"/>
        <end position="45"/>
    </location>
</feature>
<evidence type="ECO:0000256" key="2">
    <source>
        <dbReference type="SAM" id="Phobius"/>
    </source>
</evidence>
<dbReference type="RefSeq" id="WP_328955844.1">
    <property type="nucleotide sequence ID" value="NZ_CP108110.1"/>
</dbReference>
<protein>
    <recommendedName>
        <fullName evidence="5">Toxin-antitoxin system, toxin component</fullName>
    </recommendedName>
</protein>
<organism evidence="3 4">
    <name type="scientific">Kitasatospora purpeofusca</name>
    <dbReference type="NCBI Taxonomy" id="67352"/>
    <lineage>
        <taxon>Bacteria</taxon>
        <taxon>Bacillati</taxon>
        <taxon>Actinomycetota</taxon>
        <taxon>Actinomycetes</taxon>
        <taxon>Kitasatosporales</taxon>
        <taxon>Streptomycetaceae</taxon>
        <taxon>Kitasatospora</taxon>
    </lineage>
</organism>
<keyword evidence="2" id="KW-0812">Transmembrane</keyword>
<evidence type="ECO:0000313" key="4">
    <source>
        <dbReference type="Proteomes" id="UP001432222"/>
    </source>
</evidence>
<evidence type="ECO:0000313" key="3">
    <source>
        <dbReference type="EMBL" id="WUQ85040.1"/>
    </source>
</evidence>
<gene>
    <name evidence="3" type="ORF">OHA16_19975</name>
</gene>
<proteinExistence type="predicted"/>
<feature type="compositionally biased region" description="Pro residues" evidence="1">
    <location>
        <begin position="1"/>
        <end position="15"/>
    </location>
</feature>
<reference evidence="3" key="1">
    <citation type="submission" date="2022-10" db="EMBL/GenBank/DDBJ databases">
        <title>The complete genomes of actinobacterial strains from the NBC collection.</title>
        <authorList>
            <person name="Joergensen T.S."/>
            <person name="Alvarez Arevalo M."/>
            <person name="Sterndorff E.B."/>
            <person name="Faurdal D."/>
            <person name="Vuksanovic O."/>
            <person name="Mourched A.-S."/>
            <person name="Charusanti P."/>
            <person name="Shaw S."/>
            <person name="Blin K."/>
            <person name="Weber T."/>
        </authorList>
    </citation>
    <scope>NUCLEOTIDE SEQUENCE</scope>
    <source>
        <strain evidence="3">NBC_00222</strain>
    </source>
</reference>
<keyword evidence="2" id="KW-1133">Transmembrane helix</keyword>